<sequence>MAVFSPATASTETDGVLIDSDNILSEDIVVDKLTEALADHLVSNSDSERIETDQAICSIITYPSQGKYLLVSPTERQYDWLIADLKRRLADGNGENIYQIGVWQTLSELEESPIEETDSLSPTSPVSPSPSLSISSLQKGSQIRQEEVPGLSQPDYQASIATLLSLSTACNCEFTLLREKMVEAGMTAEYLIRTRIREDDFTEVRVAVVGNVDAGKSTLLGVLTHGVLDDGRGLARQKLFRHKHERESGRTSSVGNDILGFNCLGEVVNKTEGHGQMDWIKICKASAKVITFIDLAGHEKYLKTTIFGMTGRAPDFCMLMIGANAGVIGMTKEHLGLALALSVPVFIVITKIDMCPDNVLKETLKLVIRIVKSPGCRKIPALVQNEDDIVTCAMNFSSLRLCPIFQVSNVAGTNLGLLKRFLNLLNGRIPGKHDEPPVFQIDEIYAVPGVGTVVAGTLLQGTIKVNETLLLGPDGLGQFQPMLIRSIQRKRLPVDIVFGGQTASFALRKIKRGQIHKGMVMVARELKPSACWEFDADILVLHHPTTITEGYQAMVHCGSVKQTATIITMNREQLRTGDKAACRFRFMKSPEFLILETKLIFREGRTKAVGTVTHLYNQLSGPANKQRLARNKTAPFPTSKTSKRKEAK</sequence>
<dbReference type="CDD" id="cd04165">
    <property type="entry name" value="GTPBP1_like"/>
    <property type="match status" value="1"/>
</dbReference>
<dbReference type="Gene3D" id="2.40.30.10">
    <property type="entry name" value="Translation factors"/>
    <property type="match status" value="2"/>
</dbReference>
<accession>A0AAV7JC79</accession>
<keyword evidence="7" id="KW-1185">Reference proteome</keyword>
<dbReference type="AlphaFoldDB" id="A0AAV7JC79"/>
<dbReference type="Pfam" id="PF00009">
    <property type="entry name" value="GTP_EFTU"/>
    <property type="match status" value="1"/>
</dbReference>
<dbReference type="InterPro" id="IPR009000">
    <property type="entry name" value="Transl_B-barrel_sf"/>
</dbReference>
<keyword evidence="2" id="KW-0547">Nucleotide-binding</keyword>
<organism evidence="6 7">
    <name type="scientific">Oopsacas minuta</name>
    <dbReference type="NCBI Taxonomy" id="111878"/>
    <lineage>
        <taxon>Eukaryota</taxon>
        <taxon>Metazoa</taxon>
        <taxon>Porifera</taxon>
        <taxon>Hexactinellida</taxon>
        <taxon>Hexasterophora</taxon>
        <taxon>Lyssacinosida</taxon>
        <taxon>Leucopsacidae</taxon>
        <taxon>Oopsacas</taxon>
    </lineage>
</organism>
<name>A0AAV7JC79_9METZ</name>
<feature type="region of interest" description="Disordered" evidence="4">
    <location>
        <begin position="623"/>
        <end position="648"/>
    </location>
</feature>
<reference evidence="6 7" key="1">
    <citation type="journal article" date="2023" name="BMC Biol.">
        <title>The compact genome of the sponge Oopsacas minuta (Hexactinellida) is lacking key metazoan core genes.</title>
        <authorList>
            <person name="Santini S."/>
            <person name="Schenkelaars Q."/>
            <person name="Jourda C."/>
            <person name="Duchesne M."/>
            <person name="Belahbib H."/>
            <person name="Rocher C."/>
            <person name="Selva M."/>
            <person name="Riesgo A."/>
            <person name="Vervoort M."/>
            <person name="Leys S.P."/>
            <person name="Kodjabachian L."/>
            <person name="Le Bivic A."/>
            <person name="Borchiellini C."/>
            <person name="Claverie J.M."/>
            <person name="Renard E."/>
        </authorList>
    </citation>
    <scope>NUCLEOTIDE SEQUENCE [LARGE SCALE GENOMIC DNA]</scope>
    <source>
        <strain evidence="6">SPO-2</strain>
    </source>
</reference>
<evidence type="ECO:0000259" key="5">
    <source>
        <dbReference type="PROSITE" id="PS51722"/>
    </source>
</evidence>
<dbReference type="Pfam" id="PF03144">
    <property type="entry name" value="GTP_EFTU_D2"/>
    <property type="match status" value="1"/>
</dbReference>
<proteinExistence type="inferred from homology"/>
<protein>
    <submittedName>
        <fullName evidence="6">GTP-binding protein 1-like</fullName>
    </submittedName>
</protein>
<dbReference type="InterPro" id="IPR009001">
    <property type="entry name" value="Transl_elong_EF1A/Init_IF2_C"/>
</dbReference>
<dbReference type="FunFam" id="2.40.30.10:FF:000014">
    <property type="entry name" value="Probable GTP-binding protein 1"/>
    <property type="match status" value="1"/>
</dbReference>
<dbReference type="InterPro" id="IPR035531">
    <property type="entry name" value="GTPBP1-like"/>
</dbReference>
<dbReference type="FunFam" id="3.40.50.300:FF:000091">
    <property type="entry name" value="Probable GTP-binding protein 1"/>
    <property type="match status" value="1"/>
</dbReference>
<dbReference type="PROSITE" id="PS51722">
    <property type="entry name" value="G_TR_2"/>
    <property type="match status" value="1"/>
</dbReference>
<evidence type="ECO:0000256" key="3">
    <source>
        <dbReference type="ARBA" id="ARBA00023134"/>
    </source>
</evidence>
<comment type="similarity">
    <text evidence="1">Belongs to the TRAFAC class translation factor GTPase superfamily. Classic translation factor GTPase family. EF-Tu/EF-1A subfamily.</text>
</comment>
<dbReference type="PANTHER" id="PTHR43721:SF9">
    <property type="entry name" value="GTP-BINDING PROTEIN 1"/>
    <property type="match status" value="1"/>
</dbReference>
<dbReference type="InterPro" id="IPR004161">
    <property type="entry name" value="EFTu-like_2"/>
</dbReference>
<evidence type="ECO:0000256" key="1">
    <source>
        <dbReference type="ARBA" id="ARBA00007249"/>
    </source>
</evidence>
<dbReference type="Proteomes" id="UP001165289">
    <property type="component" value="Unassembled WGS sequence"/>
</dbReference>
<dbReference type="SUPFAM" id="SSF50465">
    <property type="entry name" value="EF-Tu/eEF-1alpha/eIF2-gamma C-terminal domain"/>
    <property type="match status" value="1"/>
</dbReference>
<evidence type="ECO:0000256" key="2">
    <source>
        <dbReference type="ARBA" id="ARBA00022741"/>
    </source>
</evidence>
<feature type="domain" description="Tr-type G" evidence="5">
    <location>
        <begin position="201"/>
        <end position="431"/>
    </location>
</feature>
<dbReference type="GO" id="GO:0003746">
    <property type="term" value="F:translation elongation factor activity"/>
    <property type="evidence" value="ECO:0007669"/>
    <property type="project" value="TreeGrafter"/>
</dbReference>
<dbReference type="SUPFAM" id="SSF52540">
    <property type="entry name" value="P-loop containing nucleoside triphosphate hydrolases"/>
    <property type="match status" value="1"/>
</dbReference>
<dbReference type="Gene3D" id="3.40.50.300">
    <property type="entry name" value="P-loop containing nucleotide triphosphate hydrolases"/>
    <property type="match status" value="1"/>
</dbReference>
<dbReference type="InterPro" id="IPR027417">
    <property type="entry name" value="P-loop_NTPase"/>
</dbReference>
<evidence type="ECO:0000313" key="6">
    <source>
        <dbReference type="EMBL" id="KAI6646382.1"/>
    </source>
</evidence>
<feature type="region of interest" description="Disordered" evidence="4">
    <location>
        <begin position="113"/>
        <end position="150"/>
    </location>
</feature>
<dbReference type="InterPro" id="IPR000795">
    <property type="entry name" value="T_Tr_GTP-bd_dom"/>
</dbReference>
<dbReference type="GO" id="GO:0005525">
    <property type="term" value="F:GTP binding"/>
    <property type="evidence" value="ECO:0007669"/>
    <property type="project" value="UniProtKB-KW"/>
</dbReference>
<dbReference type="EMBL" id="JAKMXF010000354">
    <property type="protein sequence ID" value="KAI6646382.1"/>
    <property type="molecule type" value="Genomic_DNA"/>
</dbReference>
<comment type="caution">
    <text evidence="6">The sequence shown here is derived from an EMBL/GenBank/DDBJ whole genome shotgun (WGS) entry which is preliminary data.</text>
</comment>
<dbReference type="GO" id="GO:0003924">
    <property type="term" value="F:GTPase activity"/>
    <property type="evidence" value="ECO:0007669"/>
    <property type="project" value="InterPro"/>
</dbReference>
<dbReference type="SUPFAM" id="SSF50447">
    <property type="entry name" value="Translation proteins"/>
    <property type="match status" value="1"/>
</dbReference>
<keyword evidence="3" id="KW-0342">GTP-binding</keyword>
<gene>
    <name evidence="6" type="ORF">LOD99_12502</name>
</gene>
<dbReference type="CDD" id="cd03708">
    <property type="entry name" value="GTPBP_III"/>
    <property type="match status" value="1"/>
</dbReference>
<evidence type="ECO:0000313" key="7">
    <source>
        <dbReference type="Proteomes" id="UP001165289"/>
    </source>
</evidence>
<evidence type="ECO:0000256" key="4">
    <source>
        <dbReference type="SAM" id="MobiDB-lite"/>
    </source>
</evidence>
<dbReference type="CDD" id="cd03694">
    <property type="entry name" value="GTPBP_II"/>
    <property type="match status" value="1"/>
</dbReference>
<dbReference type="PANTHER" id="PTHR43721">
    <property type="entry name" value="ELONGATION FACTOR TU-RELATED"/>
    <property type="match status" value="1"/>
</dbReference>
<dbReference type="InterPro" id="IPR050055">
    <property type="entry name" value="EF-Tu_GTPase"/>
</dbReference>
<feature type="compositionally biased region" description="Low complexity" evidence="4">
    <location>
        <begin position="119"/>
        <end position="137"/>
    </location>
</feature>